<name>A0A078JHQ2_BRANA</name>
<keyword evidence="1" id="KW-0021">Allosteric enzyme</keyword>
<proteinExistence type="predicted"/>
<evidence type="ECO:0000256" key="1">
    <source>
        <dbReference type="ARBA" id="ARBA00022533"/>
    </source>
</evidence>
<dbReference type="Proteomes" id="UP000028999">
    <property type="component" value="Unassembled WGS sequence"/>
</dbReference>
<dbReference type="STRING" id="3708.A0A078JHQ2"/>
<keyword evidence="3" id="KW-1185">Reference proteome</keyword>
<dbReference type="EMBL" id="LK034696">
    <property type="protein sequence ID" value="CDY65216.1"/>
    <property type="molecule type" value="Genomic_DNA"/>
</dbReference>
<reference evidence="2 3" key="1">
    <citation type="journal article" date="2014" name="Science">
        <title>Plant genetics. Early allopolyploid evolution in the post-Neolithic Brassica napus oilseed genome.</title>
        <authorList>
            <person name="Chalhoub B."/>
            <person name="Denoeud F."/>
            <person name="Liu S."/>
            <person name="Parkin I.A."/>
            <person name="Tang H."/>
            <person name="Wang X."/>
            <person name="Chiquet J."/>
            <person name="Belcram H."/>
            <person name="Tong C."/>
            <person name="Samans B."/>
            <person name="Correa M."/>
            <person name="Da Silva C."/>
            <person name="Just J."/>
            <person name="Falentin C."/>
            <person name="Koh C.S."/>
            <person name="Le Clainche I."/>
            <person name="Bernard M."/>
            <person name="Bento P."/>
            <person name="Noel B."/>
            <person name="Labadie K."/>
            <person name="Alberti A."/>
            <person name="Charles M."/>
            <person name="Arnaud D."/>
            <person name="Guo H."/>
            <person name="Daviaud C."/>
            <person name="Alamery S."/>
            <person name="Jabbari K."/>
            <person name="Zhao M."/>
            <person name="Edger P.P."/>
            <person name="Chelaifa H."/>
            <person name="Tack D."/>
            <person name="Lassalle G."/>
            <person name="Mestiri I."/>
            <person name="Schnel N."/>
            <person name="Le Paslier M.C."/>
            <person name="Fan G."/>
            <person name="Renault V."/>
            <person name="Bayer P.E."/>
            <person name="Golicz A.A."/>
            <person name="Manoli S."/>
            <person name="Lee T.H."/>
            <person name="Thi V.H."/>
            <person name="Chalabi S."/>
            <person name="Hu Q."/>
            <person name="Fan C."/>
            <person name="Tollenaere R."/>
            <person name="Lu Y."/>
            <person name="Battail C."/>
            <person name="Shen J."/>
            <person name="Sidebottom C.H."/>
            <person name="Wang X."/>
            <person name="Canaguier A."/>
            <person name="Chauveau A."/>
            <person name="Berard A."/>
            <person name="Deniot G."/>
            <person name="Guan M."/>
            <person name="Liu Z."/>
            <person name="Sun F."/>
            <person name="Lim Y.P."/>
            <person name="Lyons E."/>
            <person name="Town C.D."/>
            <person name="Bancroft I."/>
            <person name="Wang X."/>
            <person name="Meng J."/>
            <person name="Ma J."/>
            <person name="Pires J.C."/>
            <person name="King G.J."/>
            <person name="Brunel D."/>
            <person name="Delourme R."/>
            <person name="Renard M."/>
            <person name="Aury J.M."/>
            <person name="Adams K.L."/>
            <person name="Batley J."/>
            <person name="Snowdon R.J."/>
            <person name="Tost J."/>
            <person name="Edwards D."/>
            <person name="Zhou Y."/>
            <person name="Hua W."/>
            <person name="Sharpe A.G."/>
            <person name="Paterson A.H."/>
            <person name="Guan C."/>
            <person name="Wincker P."/>
        </authorList>
    </citation>
    <scope>NUCLEOTIDE SEQUENCE [LARGE SCALE GENOMIC DNA]</scope>
    <source>
        <strain evidence="3">cv. Darmor-bzh</strain>
    </source>
</reference>
<dbReference type="PaxDb" id="3708-A0A078JHQ2"/>
<accession>A0A078JHQ2</accession>
<dbReference type="InterPro" id="IPR035966">
    <property type="entry name" value="PKF_sf"/>
</dbReference>
<dbReference type="Gramene" id="CDY65216">
    <property type="protein sequence ID" value="CDY65216"/>
    <property type="gene ID" value="GSBRNA2T00045411001"/>
</dbReference>
<evidence type="ECO:0000313" key="2">
    <source>
        <dbReference type="EMBL" id="CDY65216.1"/>
    </source>
</evidence>
<dbReference type="PANTHER" id="PTHR45770">
    <property type="entry name" value="ATP-DEPENDENT 6-PHOSPHOFRUCTOKINASE 1"/>
    <property type="match status" value="1"/>
</dbReference>
<dbReference type="OMA" id="MFRKMAV"/>
<dbReference type="AlphaFoldDB" id="A0A078JHQ2"/>
<gene>
    <name evidence="2" type="primary">BnaCnng46090D</name>
    <name evidence="2" type="ORF">GSBRNA2T00045411001</name>
</gene>
<dbReference type="InterPro" id="IPR050929">
    <property type="entry name" value="PFKA"/>
</dbReference>
<organism evidence="2 3">
    <name type="scientific">Brassica napus</name>
    <name type="common">Rape</name>
    <dbReference type="NCBI Taxonomy" id="3708"/>
    <lineage>
        <taxon>Eukaryota</taxon>
        <taxon>Viridiplantae</taxon>
        <taxon>Streptophyta</taxon>
        <taxon>Embryophyta</taxon>
        <taxon>Tracheophyta</taxon>
        <taxon>Spermatophyta</taxon>
        <taxon>Magnoliopsida</taxon>
        <taxon>eudicotyledons</taxon>
        <taxon>Gunneridae</taxon>
        <taxon>Pentapetalae</taxon>
        <taxon>rosids</taxon>
        <taxon>malvids</taxon>
        <taxon>Brassicales</taxon>
        <taxon>Brassicaceae</taxon>
        <taxon>Brassiceae</taxon>
        <taxon>Brassica</taxon>
    </lineage>
</organism>
<dbReference type="GO" id="GO:0003872">
    <property type="term" value="F:6-phosphofructokinase activity"/>
    <property type="evidence" value="ECO:0007669"/>
    <property type="project" value="InterPro"/>
</dbReference>
<sequence length="63" mass="7146">MVMNLKYVDPAYMIRTVSTNASNTVYFRLLAQSVVHGAVAGYTSYISSLINRRQTYIPYSVSY</sequence>
<dbReference type="SUPFAM" id="SSF53784">
    <property type="entry name" value="Phosphofructokinase"/>
    <property type="match status" value="1"/>
</dbReference>
<protein>
    <submittedName>
        <fullName evidence="2">BnaCnng46090D protein</fullName>
    </submittedName>
</protein>
<evidence type="ECO:0000313" key="3">
    <source>
        <dbReference type="Proteomes" id="UP000028999"/>
    </source>
</evidence>